<accession>A0A857J2T4</accession>
<evidence type="ECO:0000256" key="2">
    <source>
        <dbReference type="ARBA" id="ARBA00022630"/>
    </source>
</evidence>
<evidence type="ECO:0000256" key="3">
    <source>
        <dbReference type="ARBA" id="ARBA00022827"/>
    </source>
</evidence>
<evidence type="ECO:0000259" key="5">
    <source>
        <dbReference type="Pfam" id="PF00732"/>
    </source>
</evidence>
<dbReference type="SUPFAM" id="SSF54373">
    <property type="entry name" value="FAD-linked reductases, C-terminal domain"/>
    <property type="match status" value="1"/>
</dbReference>
<dbReference type="PANTHER" id="PTHR46056:SF12">
    <property type="entry name" value="LONG-CHAIN-ALCOHOL OXIDASE"/>
    <property type="match status" value="1"/>
</dbReference>
<dbReference type="Pfam" id="PF05199">
    <property type="entry name" value="GMC_oxred_C"/>
    <property type="match status" value="1"/>
</dbReference>
<evidence type="ECO:0000256" key="4">
    <source>
        <dbReference type="ARBA" id="ARBA00023002"/>
    </source>
</evidence>
<organism evidence="7 8">
    <name type="scientific">Xylophilus rhododendri</name>
    <dbReference type="NCBI Taxonomy" id="2697032"/>
    <lineage>
        <taxon>Bacteria</taxon>
        <taxon>Pseudomonadati</taxon>
        <taxon>Pseudomonadota</taxon>
        <taxon>Betaproteobacteria</taxon>
        <taxon>Burkholderiales</taxon>
        <taxon>Xylophilus</taxon>
    </lineage>
</organism>
<dbReference type="InterPro" id="IPR000172">
    <property type="entry name" value="GMC_OxRdtase_N"/>
</dbReference>
<keyword evidence="8" id="KW-1185">Reference proteome</keyword>
<evidence type="ECO:0000313" key="7">
    <source>
        <dbReference type="EMBL" id="QHI97439.1"/>
    </source>
</evidence>
<dbReference type="RefSeq" id="WP_160550957.1">
    <property type="nucleotide sequence ID" value="NZ_CP047650.1"/>
</dbReference>
<dbReference type="Proteomes" id="UP000464787">
    <property type="component" value="Chromosome"/>
</dbReference>
<name>A0A857J2T4_9BURK</name>
<dbReference type="PANTHER" id="PTHR46056">
    <property type="entry name" value="LONG-CHAIN-ALCOHOL OXIDASE"/>
    <property type="match status" value="1"/>
</dbReference>
<evidence type="ECO:0000259" key="6">
    <source>
        <dbReference type="Pfam" id="PF05199"/>
    </source>
</evidence>
<dbReference type="AlphaFoldDB" id="A0A857J2T4"/>
<dbReference type="EMBL" id="CP047650">
    <property type="protein sequence ID" value="QHI97439.1"/>
    <property type="molecule type" value="Genomic_DNA"/>
</dbReference>
<keyword evidence="4" id="KW-0560">Oxidoreductase</keyword>
<sequence length="514" mass="54736">MKLDAMRRYGESEIVDAVVIGTGAGGAPLLARLAARGLRVVALEAGRHWEPDQHTPDETEGTDINWMEERLSGGDTPTAFGPNNSGIGVGGSTLHWGAFTPRPDPRDLTLRSLSGLGQDWPIAHAELTGYIEQVERFLGVSGPALYPWDPARRYPLPPARRNASADMMARGCAALGITTADAPAALVSQDWQQEGGGLRQACANCGSCHQGCRNAAKASMDTTYLPLAVSHGAEIRAECRVHAIERDAAGRVNAVVYRHRGVEHRQRCAALFLCAGGIETPRLLLHTGLANSSGQVGRNFMAHGATQVWGRFDAEMRSHRGYPSSLLTEDQLRPRDADFAGGYLIQSLGVMPVTLATTIARGAGLWGRPLVEAIEGYRFMSGVGINAECLPSDGNRLELSAECDDFGMPKAVVSFTAGANEQAIDRHATRVMRQIVEAAGASQTLVLPRTAHTIGTCRMGTDGGSAVVDADGRSFDIGNLWLCDNSVFPSAMAANPALTIMALSLRTADRFLAG</sequence>
<keyword evidence="2" id="KW-0285">Flavoprotein</keyword>
<dbReference type="GO" id="GO:0050660">
    <property type="term" value="F:flavin adenine dinucleotide binding"/>
    <property type="evidence" value="ECO:0007669"/>
    <property type="project" value="InterPro"/>
</dbReference>
<gene>
    <name evidence="7" type="ORF">GT347_05235</name>
</gene>
<reference evidence="7 8" key="1">
    <citation type="submission" date="2020-01" db="EMBL/GenBank/DDBJ databases">
        <title>Genome sequencing of strain KACC 21265.</title>
        <authorList>
            <person name="Heo J."/>
            <person name="Kim S.-J."/>
            <person name="Kim J.-S."/>
            <person name="Hong S.-B."/>
            <person name="Kwon S.-W."/>
        </authorList>
    </citation>
    <scope>NUCLEOTIDE SEQUENCE [LARGE SCALE GENOMIC DNA]</scope>
    <source>
        <strain evidence="7 8">KACC 21265</strain>
    </source>
</reference>
<dbReference type="InterPro" id="IPR007867">
    <property type="entry name" value="GMC_OxRtase_C"/>
</dbReference>
<dbReference type="Gene3D" id="3.50.50.60">
    <property type="entry name" value="FAD/NAD(P)-binding domain"/>
    <property type="match status" value="3"/>
</dbReference>
<dbReference type="InterPro" id="IPR036188">
    <property type="entry name" value="FAD/NAD-bd_sf"/>
</dbReference>
<evidence type="ECO:0000256" key="1">
    <source>
        <dbReference type="ARBA" id="ARBA00010790"/>
    </source>
</evidence>
<dbReference type="GO" id="GO:0016614">
    <property type="term" value="F:oxidoreductase activity, acting on CH-OH group of donors"/>
    <property type="evidence" value="ECO:0007669"/>
    <property type="project" value="InterPro"/>
</dbReference>
<protein>
    <submittedName>
        <fullName evidence="7">GMC family oxidoreductase</fullName>
    </submittedName>
</protein>
<feature type="domain" description="Glucose-methanol-choline oxidoreductase C-terminal" evidence="6">
    <location>
        <begin position="392"/>
        <end position="503"/>
    </location>
</feature>
<feature type="domain" description="Glucose-methanol-choline oxidoreductase N-terminal" evidence="5">
    <location>
        <begin position="166"/>
        <end position="303"/>
    </location>
</feature>
<keyword evidence="3" id="KW-0274">FAD</keyword>
<dbReference type="Pfam" id="PF00732">
    <property type="entry name" value="GMC_oxred_N"/>
    <property type="match status" value="1"/>
</dbReference>
<dbReference type="SUPFAM" id="SSF51905">
    <property type="entry name" value="FAD/NAD(P)-binding domain"/>
    <property type="match status" value="1"/>
</dbReference>
<proteinExistence type="inferred from homology"/>
<comment type="similarity">
    <text evidence="1">Belongs to the GMC oxidoreductase family.</text>
</comment>
<dbReference type="KEGG" id="xyk:GT347_05235"/>
<evidence type="ECO:0000313" key="8">
    <source>
        <dbReference type="Proteomes" id="UP000464787"/>
    </source>
</evidence>